<keyword evidence="1" id="KW-0805">Transcription regulation</keyword>
<evidence type="ECO:0000256" key="1">
    <source>
        <dbReference type="ARBA" id="ARBA00023015"/>
    </source>
</evidence>
<evidence type="ECO:0000256" key="2">
    <source>
        <dbReference type="ARBA" id="ARBA00023125"/>
    </source>
</evidence>
<dbReference type="PANTHER" id="PTHR30146:SF109">
    <property type="entry name" value="HTH-TYPE TRANSCRIPTIONAL REGULATOR GALS"/>
    <property type="match status" value="1"/>
</dbReference>
<evidence type="ECO:0000259" key="4">
    <source>
        <dbReference type="PROSITE" id="PS50932"/>
    </source>
</evidence>
<dbReference type="OrthoDB" id="9785139at2"/>
<accession>A0A0B2ADW7</accession>
<dbReference type="SMART" id="SM00354">
    <property type="entry name" value="HTH_LACI"/>
    <property type="match status" value="1"/>
</dbReference>
<dbReference type="GO" id="GO:0003700">
    <property type="term" value="F:DNA-binding transcription factor activity"/>
    <property type="evidence" value="ECO:0007669"/>
    <property type="project" value="TreeGrafter"/>
</dbReference>
<dbReference type="AlphaFoldDB" id="A0A0B2ADW7"/>
<dbReference type="InterPro" id="IPR028082">
    <property type="entry name" value="Peripla_BP_I"/>
</dbReference>
<dbReference type="Proteomes" id="UP000031030">
    <property type="component" value="Unassembled WGS sequence"/>
</dbReference>
<dbReference type="InterPro" id="IPR010982">
    <property type="entry name" value="Lambda_DNA-bd_dom_sf"/>
</dbReference>
<dbReference type="InterPro" id="IPR000843">
    <property type="entry name" value="HTH_LacI"/>
</dbReference>
<dbReference type="SUPFAM" id="SSF47413">
    <property type="entry name" value="lambda repressor-like DNA-binding domains"/>
    <property type="match status" value="1"/>
</dbReference>
<evidence type="ECO:0000313" key="5">
    <source>
        <dbReference type="EMBL" id="KHK99895.1"/>
    </source>
</evidence>
<dbReference type="SUPFAM" id="SSF53822">
    <property type="entry name" value="Periplasmic binding protein-like I"/>
    <property type="match status" value="1"/>
</dbReference>
<dbReference type="Gene3D" id="1.10.260.40">
    <property type="entry name" value="lambda repressor-like DNA-binding domains"/>
    <property type="match status" value="1"/>
</dbReference>
<protein>
    <submittedName>
        <fullName evidence="5">Transcriptional regulator</fullName>
    </submittedName>
</protein>
<dbReference type="Gene3D" id="3.40.50.2300">
    <property type="match status" value="2"/>
</dbReference>
<reference evidence="5 6" key="1">
    <citation type="submission" date="2014-11" db="EMBL/GenBank/DDBJ databases">
        <title>Genome sequence of Microbacterium mangrovi MUSC 115(T).</title>
        <authorList>
            <person name="Lee L.-H."/>
        </authorList>
    </citation>
    <scope>NUCLEOTIDE SEQUENCE [LARGE SCALE GENOMIC DNA]</scope>
    <source>
        <strain evidence="5 6">MUSC 115</strain>
    </source>
</reference>
<keyword evidence="6" id="KW-1185">Reference proteome</keyword>
<evidence type="ECO:0000256" key="3">
    <source>
        <dbReference type="ARBA" id="ARBA00023163"/>
    </source>
</evidence>
<keyword evidence="3" id="KW-0804">Transcription</keyword>
<name>A0A0B2ADW7_9MICO</name>
<dbReference type="Pfam" id="PF00356">
    <property type="entry name" value="LacI"/>
    <property type="match status" value="1"/>
</dbReference>
<dbReference type="RefSeq" id="WP_039394303.1">
    <property type="nucleotide sequence ID" value="NZ_JTDK01000001.1"/>
</dbReference>
<sequence>MEQTTSGRSSGRVGVREVAALAGVSTQTVSRVINDHPSIRAETRERVREAMDALGYRVNNAARALGTSRSRTLGVIASDATLYGPSMGIAALETAARREGRWVATAYADAADEASVDAALEHLLAQGVDGVILIAAHERTVAALAARTPGVPVAALHTGPGAEQQAAGAALAVEHLAALGHRRIVRIAGPADWLEEGARAAGFANALAVRGLRAGPGWSGDWSAASGSAVAAGVAAAVRGSAGPTAVVVANDQMALGLMAGLASAGLDLPGEVSIVGFDDTPDAAFYRPALTTIRLDLAGEARRCVAEVLGLSAPPPPARPELVVRASTAPPLPAP</sequence>
<dbReference type="InterPro" id="IPR046335">
    <property type="entry name" value="LacI/GalR-like_sensor"/>
</dbReference>
<dbReference type="PROSITE" id="PS00356">
    <property type="entry name" value="HTH_LACI_1"/>
    <property type="match status" value="1"/>
</dbReference>
<dbReference type="PANTHER" id="PTHR30146">
    <property type="entry name" value="LACI-RELATED TRANSCRIPTIONAL REPRESSOR"/>
    <property type="match status" value="1"/>
</dbReference>
<proteinExistence type="predicted"/>
<dbReference type="GO" id="GO:0000976">
    <property type="term" value="F:transcription cis-regulatory region binding"/>
    <property type="evidence" value="ECO:0007669"/>
    <property type="project" value="TreeGrafter"/>
</dbReference>
<dbReference type="PROSITE" id="PS50932">
    <property type="entry name" value="HTH_LACI_2"/>
    <property type="match status" value="1"/>
</dbReference>
<dbReference type="STRING" id="1348253.LK09_00750"/>
<feature type="domain" description="HTH lacI-type" evidence="4">
    <location>
        <begin position="13"/>
        <end position="67"/>
    </location>
</feature>
<gene>
    <name evidence="5" type="ORF">LK09_00750</name>
</gene>
<dbReference type="Pfam" id="PF13377">
    <property type="entry name" value="Peripla_BP_3"/>
    <property type="match status" value="1"/>
</dbReference>
<organism evidence="5 6">
    <name type="scientific">Microbacterium mangrovi</name>
    <dbReference type="NCBI Taxonomy" id="1348253"/>
    <lineage>
        <taxon>Bacteria</taxon>
        <taxon>Bacillati</taxon>
        <taxon>Actinomycetota</taxon>
        <taxon>Actinomycetes</taxon>
        <taxon>Micrococcales</taxon>
        <taxon>Microbacteriaceae</taxon>
        <taxon>Microbacterium</taxon>
    </lineage>
</organism>
<dbReference type="CDD" id="cd01392">
    <property type="entry name" value="HTH_LacI"/>
    <property type="match status" value="1"/>
</dbReference>
<evidence type="ECO:0000313" key="6">
    <source>
        <dbReference type="Proteomes" id="UP000031030"/>
    </source>
</evidence>
<keyword evidence="2" id="KW-0238">DNA-binding</keyword>
<dbReference type="EMBL" id="JTDK01000001">
    <property type="protein sequence ID" value="KHK99895.1"/>
    <property type="molecule type" value="Genomic_DNA"/>
</dbReference>
<comment type="caution">
    <text evidence="5">The sequence shown here is derived from an EMBL/GenBank/DDBJ whole genome shotgun (WGS) entry which is preliminary data.</text>
</comment>